<comment type="similarity">
    <text evidence="4">Belongs to the peptidase M1 family.</text>
</comment>
<evidence type="ECO:0000259" key="17">
    <source>
        <dbReference type="Pfam" id="PF17900"/>
    </source>
</evidence>
<protein>
    <recommendedName>
        <fullName evidence="6">Aminopeptidase N</fullName>
        <ecNumber evidence="5">3.4.11.2</ecNumber>
    </recommendedName>
    <alternativeName>
        <fullName evidence="13">Alanine aminopeptidase</fullName>
    </alternativeName>
    <alternativeName>
        <fullName evidence="14">Lysyl aminopeptidase</fullName>
    </alternativeName>
</protein>
<comment type="subcellular location">
    <subcellularLocation>
        <location evidence="3">Cytoplasm</location>
    </subcellularLocation>
</comment>
<dbReference type="Gene3D" id="1.10.390.10">
    <property type="entry name" value="Neutral Protease Domain 2"/>
    <property type="match status" value="1"/>
</dbReference>
<dbReference type="RefSeq" id="WP_330133959.1">
    <property type="nucleotide sequence ID" value="NZ_JAUTXY010000006.1"/>
</dbReference>
<evidence type="ECO:0000256" key="13">
    <source>
        <dbReference type="ARBA" id="ARBA00029811"/>
    </source>
</evidence>
<dbReference type="SUPFAM" id="SSF55486">
    <property type="entry name" value="Metalloproteases ('zincins'), catalytic domain"/>
    <property type="match status" value="1"/>
</dbReference>
<dbReference type="CDD" id="cd09603">
    <property type="entry name" value="M1_APN_like"/>
    <property type="match status" value="1"/>
</dbReference>
<dbReference type="EC" id="3.4.11.2" evidence="5"/>
<reference evidence="18 19" key="1">
    <citation type="submission" date="2023-07" db="EMBL/GenBank/DDBJ databases">
        <authorList>
            <person name="Girao M."/>
            <person name="Carvalho M.F."/>
        </authorList>
    </citation>
    <scope>NUCLEOTIDE SEQUENCE [LARGE SCALE GENOMIC DNA]</scope>
    <source>
        <strain evidence="18 19">YIM65754</strain>
    </source>
</reference>
<keyword evidence="8" id="KW-0645">Protease</keyword>
<evidence type="ECO:0000256" key="11">
    <source>
        <dbReference type="ARBA" id="ARBA00022833"/>
    </source>
</evidence>
<proteinExistence type="inferred from homology"/>
<organism evidence="18 19">
    <name type="scientific">Rhodococcus artemisiae</name>
    <dbReference type="NCBI Taxonomy" id="714159"/>
    <lineage>
        <taxon>Bacteria</taxon>
        <taxon>Bacillati</taxon>
        <taxon>Actinomycetota</taxon>
        <taxon>Actinomycetes</taxon>
        <taxon>Mycobacteriales</taxon>
        <taxon>Nocardiaceae</taxon>
        <taxon>Rhodococcus</taxon>
    </lineage>
</organism>
<accession>A0ABU7LAY4</accession>
<evidence type="ECO:0000256" key="3">
    <source>
        <dbReference type="ARBA" id="ARBA00004496"/>
    </source>
</evidence>
<keyword evidence="7" id="KW-0963">Cytoplasm</keyword>
<evidence type="ECO:0000313" key="18">
    <source>
        <dbReference type="EMBL" id="MEE2058704.1"/>
    </source>
</evidence>
<feature type="domain" description="Aminopeptidase N-like N-terminal" evidence="17">
    <location>
        <begin position="35"/>
        <end position="206"/>
    </location>
</feature>
<feature type="domain" description="Peptidase M1 membrane alanine aminopeptidase" evidence="16">
    <location>
        <begin position="247"/>
        <end position="437"/>
    </location>
</feature>
<dbReference type="PANTHER" id="PTHR45726">
    <property type="entry name" value="LEUKOTRIENE A-4 HYDROLASE"/>
    <property type="match status" value="1"/>
</dbReference>
<comment type="catalytic activity">
    <reaction evidence="1">
        <text>Release of an N-terminal amino acid, Xaa-|-Yaa- from a peptide, amide or arylamide. Xaa is preferably Ala, but may be most amino acids including Pro (slow action). When a terminal hydrophobic residue is followed by a prolyl residue, the two may be released as an intact Xaa-Pro dipeptide.</text>
        <dbReference type="EC" id="3.4.11.2"/>
    </reaction>
</comment>
<evidence type="ECO:0000256" key="7">
    <source>
        <dbReference type="ARBA" id="ARBA00022490"/>
    </source>
</evidence>
<evidence type="ECO:0000256" key="5">
    <source>
        <dbReference type="ARBA" id="ARBA00012564"/>
    </source>
</evidence>
<dbReference type="InterPro" id="IPR045357">
    <property type="entry name" value="Aminopeptidase_N-like_N"/>
</dbReference>
<dbReference type="InterPro" id="IPR014782">
    <property type="entry name" value="Peptidase_M1_dom"/>
</dbReference>
<evidence type="ECO:0000259" key="16">
    <source>
        <dbReference type="Pfam" id="PF01433"/>
    </source>
</evidence>
<dbReference type="InterPro" id="IPR042097">
    <property type="entry name" value="Aminopeptidase_N-like_N_sf"/>
</dbReference>
<evidence type="ECO:0000256" key="14">
    <source>
        <dbReference type="ARBA" id="ARBA00031533"/>
    </source>
</evidence>
<evidence type="ECO:0000256" key="1">
    <source>
        <dbReference type="ARBA" id="ARBA00000098"/>
    </source>
</evidence>
<keyword evidence="9" id="KW-0479">Metal-binding</keyword>
<evidence type="ECO:0000256" key="4">
    <source>
        <dbReference type="ARBA" id="ARBA00010136"/>
    </source>
</evidence>
<comment type="caution">
    <text evidence="18">The sequence shown here is derived from an EMBL/GenBank/DDBJ whole genome shotgun (WGS) entry which is preliminary data.</text>
</comment>
<dbReference type="PANTHER" id="PTHR45726:SF3">
    <property type="entry name" value="LEUKOTRIENE A-4 HYDROLASE"/>
    <property type="match status" value="1"/>
</dbReference>
<evidence type="ECO:0000256" key="12">
    <source>
        <dbReference type="ARBA" id="ARBA00023049"/>
    </source>
</evidence>
<gene>
    <name evidence="18" type="ORF">Q7514_14370</name>
</gene>
<evidence type="ECO:0000256" key="15">
    <source>
        <dbReference type="SAM" id="MobiDB-lite"/>
    </source>
</evidence>
<evidence type="ECO:0000256" key="2">
    <source>
        <dbReference type="ARBA" id="ARBA00001947"/>
    </source>
</evidence>
<dbReference type="GO" id="GO:0004177">
    <property type="term" value="F:aminopeptidase activity"/>
    <property type="evidence" value="ECO:0007669"/>
    <property type="project" value="UniProtKB-KW"/>
</dbReference>
<dbReference type="SUPFAM" id="SSF63737">
    <property type="entry name" value="Leukotriene A4 hydrolase N-terminal domain"/>
    <property type="match status" value="1"/>
</dbReference>
<dbReference type="Proteomes" id="UP001336020">
    <property type="component" value="Unassembled WGS sequence"/>
</dbReference>
<dbReference type="EMBL" id="JAUTXY010000006">
    <property type="protein sequence ID" value="MEE2058704.1"/>
    <property type="molecule type" value="Genomic_DNA"/>
</dbReference>
<sequence>MKPLKPAKPVAPTGPDRPLDPYLPQSGNRGYLVSRYELDLTYKVIANRLDGRATIIATTTDVRAKYTLDLAQAMRVTKVALNGRRPSKFTHRNDKLTVTSSQTVPVGAVLTFTIQYSGTPTPRHTMWGEVGWEELDEGSLVASQPNGAPTWFPCDDHPGSKATYRVSITTDAPFHAISNGTLLRKTTKASRTTWVYEQPEPMSTYLASVQIGNYEVRKVASSPVPQFAVHPPRLRAKFDKDFGRQPQMIEVFTRLFGPYPFSHYTALVTDDDLEIPIESQGMSVFGANFCSGNRDEERLVAHELAHQWFGNSLTLKRWKDIWLHEGFACYAEWLWAENSGGPSAHEHARHAHTRLARLPQDILLGDPGPKDMFDDRIYKRGALTLHALRLRLGDERFFTLLRTWTAEHRHSNVTTEQLTDLATRFTDQSLRPLWDAWLGATALPPLPNGRLS</sequence>
<comment type="cofactor">
    <cofactor evidence="2">
        <name>Zn(2+)</name>
        <dbReference type="ChEBI" id="CHEBI:29105"/>
    </cofactor>
</comment>
<dbReference type="Pfam" id="PF17900">
    <property type="entry name" value="Peptidase_M1_N"/>
    <property type="match status" value="1"/>
</dbReference>
<dbReference type="InterPro" id="IPR027268">
    <property type="entry name" value="Peptidase_M4/M1_CTD_sf"/>
</dbReference>
<evidence type="ECO:0000256" key="8">
    <source>
        <dbReference type="ARBA" id="ARBA00022670"/>
    </source>
</evidence>
<name>A0ABU7LAY4_9NOCA</name>
<dbReference type="PRINTS" id="PR00756">
    <property type="entry name" value="ALADIPTASE"/>
</dbReference>
<feature type="region of interest" description="Disordered" evidence="15">
    <location>
        <begin position="1"/>
        <end position="24"/>
    </location>
</feature>
<evidence type="ECO:0000256" key="6">
    <source>
        <dbReference type="ARBA" id="ARBA00015611"/>
    </source>
</evidence>
<dbReference type="InterPro" id="IPR034015">
    <property type="entry name" value="M1_LTA4H"/>
</dbReference>
<dbReference type="Pfam" id="PF01433">
    <property type="entry name" value="Peptidase_M1"/>
    <property type="match status" value="1"/>
</dbReference>
<evidence type="ECO:0000313" key="19">
    <source>
        <dbReference type="Proteomes" id="UP001336020"/>
    </source>
</evidence>
<keyword evidence="12" id="KW-0482">Metalloprotease</keyword>
<keyword evidence="19" id="KW-1185">Reference proteome</keyword>
<keyword evidence="10 18" id="KW-0378">Hydrolase</keyword>
<evidence type="ECO:0000256" key="9">
    <source>
        <dbReference type="ARBA" id="ARBA00022723"/>
    </source>
</evidence>
<keyword evidence="18" id="KW-0031">Aminopeptidase</keyword>
<dbReference type="InterPro" id="IPR001930">
    <property type="entry name" value="Peptidase_M1"/>
</dbReference>
<dbReference type="Gene3D" id="2.60.40.1730">
    <property type="entry name" value="tricorn interacting facor f3 domain"/>
    <property type="match status" value="1"/>
</dbReference>
<evidence type="ECO:0000256" key="10">
    <source>
        <dbReference type="ARBA" id="ARBA00022801"/>
    </source>
</evidence>
<keyword evidence="11" id="KW-0862">Zinc</keyword>